<evidence type="ECO:0000313" key="3">
    <source>
        <dbReference type="Proteomes" id="UP001144036"/>
    </source>
</evidence>
<dbReference type="GO" id="GO:0008168">
    <property type="term" value="F:methyltransferase activity"/>
    <property type="evidence" value="ECO:0007669"/>
    <property type="project" value="UniProtKB-KW"/>
</dbReference>
<dbReference type="InterPro" id="IPR050508">
    <property type="entry name" value="Methyltransf_Superfamily"/>
</dbReference>
<dbReference type="InterPro" id="IPR029063">
    <property type="entry name" value="SAM-dependent_MTases_sf"/>
</dbReference>
<feature type="domain" description="Methyltransferase type 11" evidence="1">
    <location>
        <begin position="56"/>
        <end position="153"/>
    </location>
</feature>
<organism evidence="2 3">
    <name type="scientific">Nonomuraea corallina</name>
    <dbReference type="NCBI Taxonomy" id="2989783"/>
    <lineage>
        <taxon>Bacteria</taxon>
        <taxon>Bacillati</taxon>
        <taxon>Actinomycetota</taxon>
        <taxon>Actinomycetes</taxon>
        <taxon>Streptosporangiales</taxon>
        <taxon>Streptosporangiaceae</taxon>
        <taxon>Nonomuraea</taxon>
    </lineage>
</organism>
<keyword evidence="2" id="KW-0808">Transferase</keyword>
<reference evidence="2" key="1">
    <citation type="submission" date="2022-11" db="EMBL/GenBank/DDBJ databases">
        <title>Nonomuraea corallina sp. nov., a new species of the genus Nonomuraea isolated from sea side sediment in Thai sea.</title>
        <authorList>
            <person name="Ngamcharungchit C."/>
            <person name="Matsumoto A."/>
            <person name="Suriyachadkun C."/>
            <person name="Panbangred W."/>
            <person name="Inahashi Y."/>
            <person name="Intra B."/>
        </authorList>
    </citation>
    <scope>NUCLEOTIDE SEQUENCE</scope>
    <source>
        <strain evidence="2">MCN248</strain>
    </source>
</reference>
<dbReference type="PANTHER" id="PTHR42912">
    <property type="entry name" value="METHYLTRANSFERASE"/>
    <property type="match status" value="1"/>
</dbReference>
<keyword evidence="3" id="KW-1185">Reference proteome</keyword>
<protein>
    <submittedName>
        <fullName evidence="2">Methyltransferase domain-containing protein</fullName>
    </submittedName>
</protein>
<dbReference type="Proteomes" id="UP001144036">
    <property type="component" value="Unassembled WGS sequence"/>
</dbReference>
<dbReference type="SUPFAM" id="SSF53335">
    <property type="entry name" value="S-adenosyl-L-methionine-dependent methyltransferases"/>
    <property type="match status" value="1"/>
</dbReference>
<dbReference type="Pfam" id="PF08241">
    <property type="entry name" value="Methyltransf_11"/>
    <property type="match status" value="1"/>
</dbReference>
<sequence>MALRTLHHHDRHGAAGVMSHPRAYEMTSAIGFLGARREVFTRLAIQARPRPGERFLDVGCGTGYLTRVVAPVVGPAGRVTGIDPSPEMIGYARGRAPGNCDYLVGEGQSLPFPDESFDAVVSSLAVHHIPEDARQAAIREMARVLRPDGRLLVAEYRPPARPLARRLAELVGGPALHGDPYGMLRTLLPEAGLRIEAEGDLPVMLSYVRARKPS</sequence>
<comment type="caution">
    <text evidence="2">The sequence shown here is derived from an EMBL/GenBank/DDBJ whole genome shotgun (WGS) entry which is preliminary data.</text>
</comment>
<name>A0ABT4SJK6_9ACTN</name>
<dbReference type="Gene3D" id="3.40.50.150">
    <property type="entry name" value="Vaccinia Virus protein VP39"/>
    <property type="match status" value="1"/>
</dbReference>
<gene>
    <name evidence="2" type="ORF">OUY22_28720</name>
</gene>
<dbReference type="RefSeq" id="WP_270158310.1">
    <property type="nucleotide sequence ID" value="NZ_JAPNNL010000154.1"/>
</dbReference>
<dbReference type="GO" id="GO:0032259">
    <property type="term" value="P:methylation"/>
    <property type="evidence" value="ECO:0007669"/>
    <property type="project" value="UniProtKB-KW"/>
</dbReference>
<proteinExistence type="predicted"/>
<dbReference type="CDD" id="cd02440">
    <property type="entry name" value="AdoMet_MTases"/>
    <property type="match status" value="1"/>
</dbReference>
<accession>A0ABT4SJK6</accession>
<dbReference type="EMBL" id="JAPNNL010000154">
    <property type="protein sequence ID" value="MDA0637407.1"/>
    <property type="molecule type" value="Genomic_DNA"/>
</dbReference>
<evidence type="ECO:0000313" key="2">
    <source>
        <dbReference type="EMBL" id="MDA0637407.1"/>
    </source>
</evidence>
<keyword evidence="2" id="KW-0489">Methyltransferase</keyword>
<evidence type="ECO:0000259" key="1">
    <source>
        <dbReference type="Pfam" id="PF08241"/>
    </source>
</evidence>
<dbReference type="InterPro" id="IPR013216">
    <property type="entry name" value="Methyltransf_11"/>
</dbReference>